<keyword evidence="2" id="KW-1185">Reference proteome</keyword>
<evidence type="ECO:0000313" key="1">
    <source>
        <dbReference type="EMBL" id="MCQ4839025.1"/>
    </source>
</evidence>
<sequence length="206" mass="23137">MAISVRESLMDTVGSPRFLAYLSDVSLEPEQIKTVMINEAVPLDPVEDFYGSALAPAYLETVFPLFREAGCEIFRIEELLHMGIYLTNAVKFPKRDTTVPKELLEESLPVLEMELGLFPNLRTVMLMGDVAKKAFNAIAKRKTGKAAVPSGPTYKLRSQEFWCCGMRVFPSYIMTGKNILIEKSKFQMAADDIRRMLQMNEGKGIA</sequence>
<comment type="caution">
    <text evidence="1">The sequence shown here is derived from an EMBL/GenBank/DDBJ whole genome shotgun (WGS) entry which is preliminary data.</text>
</comment>
<evidence type="ECO:0000313" key="2">
    <source>
        <dbReference type="Proteomes" id="UP001524473"/>
    </source>
</evidence>
<name>A0ABT1RXF6_9FIRM</name>
<protein>
    <submittedName>
        <fullName evidence="1">Uracil-DNA glycosylase</fullName>
    </submittedName>
</protein>
<reference evidence="1 2" key="1">
    <citation type="submission" date="2022-06" db="EMBL/GenBank/DDBJ databases">
        <title>Isolation of gut microbiota from human fecal samples.</title>
        <authorList>
            <person name="Pamer E.G."/>
            <person name="Barat B."/>
            <person name="Waligurski E."/>
            <person name="Medina S."/>
            <person name="Paddock L."/>
            <person name="Mostad J."/>
        </authorList>
    </citation>
    <scope>NUCLEOTIDE SEQUENCE [LARGE SCALE GENOMIC DNA]</scope>
    <source>
        <strain evidence="1 2">DFI.9.73</strain>
    </source>
</reference>
<accession>A0ABT1RXF6</accession>
<dbReference type="Proteomes" id="UP001524473">
    <property type="component" value="Unassembled WGS sequence"/>
</dbReference>
<dbReference type="EMBL" id="JANFZH010000006">
    <property type="protein sequence ID" value="MCQ4839025.1"/>
    <property type="molecule type" value="Genomic_DNA"/>
</dbReference>
<gene>
    <name evidence="1" type="ORF">NE695_03730</name>
</gene>
<organism evidence="1 2">
    <name type="scientific">Neglectibacter timonensis</name>
    <dbReference type="NCBI Taxonomy" id="1776382"/>
    <lineage>
        <taxon>Bacteria</taxon>
        <taxon>Bacillati</taxon>
        <taxon>Bacillota</taxon>
        <taxon>Clostridia</taxon>
        <taxon>Eubacteriales</taxon>
        <taxon>Oscillospiraceae</taxon>
        <taxon>Neglectibacter</taxon>
    </lineage>
</organism>
<dbReference type="RefSeq" id="WP_256191577.1">
    <property type="nucleotide sequence ID" value="NZ_JANFZG010000008.1"/>
</dbReference>
<proteinExistence type="predicted"/>
<dbReference type="InterPro" id="IPR036895">
    <property type="entry name" value="Uracil-DNA_glycosylase-like_sf"/>
</dbReference>
<dbReference type="Gene3D" id="3.40.470.10">
    <property type="entry name" value="Uracil-DNA glycosylase-like domain"/>
    <property type="match status" value="1"/>
</dbReference>